<dbReference type="InterPro" id="IPR052036">
    <property type="entry name" value="Hydrolase/PRTase-associated"/>
</dbReference>
<dbReference type="Gene3D" id="3.40.1660.10">
    <property type="entry name" value="EreA-like (biosynthetic domain)"/>
    <property type="match status" value="1"/>
</dbReference>
<gene>
    <name evidence="1" type="ORF">ACFOHJ_00025</name>
</gene>
<organism evidence="1 2">
    <name type="scientific">Aquamicrobium soli</name>
    <dbReference type="NCBI Taxonomy" id="1811518"/>
    <lineage>
        <taxon>Bacteria</taxon>
        <taxon>Pseudomonadati</taxon>
        <taxon>Pseudomonadota</taxon>
        <taxon>Alphaproteobacteria</taxon>
        <taxon>Hyphomicrobiales</taxon>
        <taxon>Phyllobacteriaceae</taxon>
        <taxon>Aquamicrobium</taxon>
    </lineage>
</organism>
<keyword evidence="2" id="KW-1185">Reference proteome</keyword>
<comment type="caution">
    <text evidence="1">The sequence shown here is derived from an EMBL/GenBank/DDBJ whole genome shotgun (WGS) entry which is preliminary data.</text>
</comment>
<dbReference type="Proteomes" id="UP001595583">
    <property type="component" value="Unassembled WGS sequence"/>
</dbReference>
<dbReference type="Gene3D" id="3.30.1870.10">
    <property type="entry name" value="EreA-like, domain 2"/>
    <property type="match status" value="1"/>
</dbReference>
<protein>
    <submittedName>
        <fullName evidence="1">Erythromycin esterase family protein</fullName>
    </submittedName>
</protein>
<dbReference type="PANTHER" id="PTHR31299">
    <property type="entry name" value="ESTERASE, PUTATIVE (AFU_ORTHOLOGUE AFUA_1G05850)-RELATED"/>
    <property type="match status" value="1"/>
</dbReference>
<dbReference type="Gene3D" id="1.20.1440.30">
    <property type="entry name" value="Biosynthetic Protein domain"/>
    <property type="match status" value="1"/>
</dbReference>
<dbReference type="CDD" id="cd14728">
    <property type="entry name" value="Ere-like"/>
    <property type="match status" value="1"/>
</dbReference>
<evidence type="ECO:0000313" key="1">
    <source>
        <dbReference type="EMBL" id="MFC3204607.1"/>
    </source>
</evidence>
<dbReference type="SUPFAM" id="SSF159501">
    <property type="entry name" value="EreA/ChaN-like"/>
    <property type="match status" value="1"/>
</dbReference>
<reference evidence="2" key="1">
    <citation type="journal article" date="2019" name="Int. J. Syst. Evol. Microbiol.">
        <title>The Global Catalogue of Microorganisms (GCM) 10K type strain sequencing project: providing services to taxonomists for standard genome sequencing and annotation.</title>
        <authorList>
            <consortium name="The Broad Institute Genomics Platform"/>
            <consortium name="The Broad Institute Genome Sequencing Center for Infectious Disease"/>
            <person name="Wu L."/>
            <person name="Ma J."/>
        </authorList>
    </citation>
    <scope>NUCLEOTIDE SEQUENCE [LARGE SCALE GENOMIC DNA]</scope>
    <source>
        <strain evidence="2">KCTC 52165</strain>
    </source>
</reference>
<evidence type="ECO:0000313" key="2">
    <source>
        <dbReference type="Proteomes" id="UP001595583"/>
    </source>
</evidence>
<proteinExistence type="predicted"/>
<sequence length="421" mass="47699">MHLPAPEKVEAFAEPFARFAGARIVLLGEATHGTAEFYRARTAITRRLIERHGFNIVAVEADWPDAGRIDRHVRHRDTVTNDEQAFARFPTWMWRNEEVATFVEWLRVHNEGLPLASRVAFRGLDVYSLRGSIAEVLAYLEKVDPPAAKRARERYGCLTPWQSEPSWYGRAVAMSERDSCEDEAVSQLREMLDRRLEYAGKDGEAFFDAAQNARIVRAAEHYYRIMYRGSTESWNLRDRHMFDTLQLLLEARGRDAKAVVWAHNSHVGNAAATAMGWQGQFNIGELCKTAYGEEAASVGFGTDRGTVAAADDWGGPMWVKKVTPARSDSYERVFRQSGIARSLTHLTDPRQGDLRAALSRPQLERAIGVIYRPESELYSHYFEAVLPEQFDAYVWFEETGAVTPLAVERPHGVPETYPFGV</sequence>
<name>A0ABV7K510_9HYPH</name>
<dbReference type="PIRSF" id="PIRSF036794">
    <property type="entry name" value="UCP_erythr_ester"/>
    <property type="match status" value="1"/>
</dbReference>
<dbReference type="EMBL" id="JBHRTK010000001">
    <property type="protein sequence ID" value="MFC3204607.1"/>
    <property type="molecule type" value="Genomic_DNA"/>
</dbReference>
<accession>A0ABV7K510</accession>
<dbReference type="RefSeq" id="WP_378217254.1">
    <property type="nucleotide sequence ID" value="NZ_JBHRTK010000001.1"/>
</dbReference>
<dbReference type="Pfam" id="PF05139">
    <property type="entry name" value="Erythro_esteras"/>
    <property type="match status" value="1"/>
</dbReference>
<dbReference type="InterPro" id="IPR007815">
    <property type="entry name" value="Emycin_Estase"/>
</dbReference>
<dbReference type="InterPro" id="IPR014622">
    <property type="entry name" value="UCP036794_erythomycin"/>
</dbReference>
<dbReference type="PANTHER" id="PTHR31299:SF0">
    <property type="entry name" value="ESTERASE, PUTATIVE (AFU_ORTHOLOGUE AFUA_1G05850)-RELATED"/>
    <property type="match status" value="1"/>
</dbReference>